<dbReference type="Proteomes" id="UP001279734">
    <property type="component" value="Unassembled WGS sequence"/>
</dbReference>
<dbReference type="EMBL" id="BSYO01000053">
    <property type="protein sequence ID" value="GMH32030.1"/>
    <property type="molecule type" value="Genomic_DNA"/>
</dbReference>
<organism evidence="2 3">
    <name type="scientific">Nepenthes gracilis</name>
    <name type="common">Slender pitcher plant</name>
    <dbReference type="NCBI Taxonomy" id="150966"/>
    <lineage>
        <taxon>Eukaryota</taxon>
        <taxon>Viridiplantae</taxon>
        <taxon>Streptophyta</taxon>
        <taxon>Embryophyta</taxon>
        <taxon>Tracheophyta</taxon>
        <taxon>Spermatophyta</taxon>
        <taxon>Magnoliopsida</taxon>
        <taxon>eudicotyledons</taxon>
        <taxon>Gunneridae</taxon>
        <taxon>Pentapetalae</taxon>
        <taxon>Caryophyllales</taxon>
        <taxon>Nepenthaceae</taxon>
        <taxon>Nepenthes</taxon>
    </lineage>
</organism>
<keyword evidence="1" id="KW-0812">Transmembrane</keyword>
<accession>A0AAD3TL70</accession>
<evidence type="ECO:0000313" key="3">
    <source>
        <dbReference type="Proteomes" id="UP001279734"/>
    </source>
</evidence>
<protein>
    <submittedName>
        <fullName evidence="2">Uncharacterized protein</fullName>
    </submittedName>
</protein>
<comment type="caution">
    <text evidence="2">The sequence shown here is derived from an EMBL/GenBank/DDBJ whole genome shotgun (WGS) entry which is preliminary data.</text>
</comment>
<name>A0AAD3TL70_NEPGR</name>
<dbReference type="AlphaFoldDB" id="A0AAD3TL70"/>
<keyword evidence="3" id="KW-1185">Reference proteome</keyword>
<evidence type="ECO:0000313" key="2">
    <source>
        <dbReference type="EMBL" id="GMH32030.1"/>
    </source>
</evidence>
<feature type="transmembrane region" description="Helical" evidence="1">
    <location>
        <begin position="163"/>
        <end position="186"/>
    </location>
</feature>
<evidence type="ECO:0000256" key="1">
    <source>
        <dbReference type="SAM" id="Phobius"/>
    </source>
</evidence>
<gene>
    <name evidence="2" type="ORF">Nepgr_033874</name>
</gene>
<sequence>MEPPYFAYATAEPIMLLYANMLLSKMQQVMRYVVCCDVAVALLIWPGGTGAATGRSPGCLARLPLFLLLISCSLRLRRSVLVCRLSSRLVKAAELAEALVEVGVPVMAVALQSAPYFGAFVNYAIHDGAVAVLPADSCCVRELSLMNVSVLLMQQFCCYGRPLGRFLAGSLAAVVMVLLLCLLSLVPGSFTGFRLPADVDWPFSD</sequence>
<feature type="transmembrane region" description="Helical" evidence="1">
    <location>
        <begin position="6"/>
        <end position="23"/>
    </location>
</feature>
<proteinExistence type="predicted"/>
<keyword evidence="1" id="KW-0472">Membrane</keyword>
<keyword evidence="1" id="KW-1133">Transmembrane helix</keyword>
<reference evidence="2" key="1">
    <citation type="submission" date="2023-05" db="EMBL/GenBank/DDBJ databases">
        <title>Nepenthes gracilis genome sequencing.</title>
        <authorList>
            <person name="Fukushima K."/>
        </authorList>
    </citation>
    <scope>NUCLEOTIDE SEQUENCE</scope>
    <source>
        <strain evidence="2">SING2019-196</strain>
    </source>
</reference>